<proteinExistence type="predicted"/>
<evidence type="ECO:0000313" key="1">
    <source>
        <dbReference type="EMBL" id="TCJ88636.1"/>
    </source>
</evidence>
<protein>
    <submittedName>
        <fullName evidence="1">Uncharacterized protein</fullName>
    </submittedName>
</protein>
<reference evidence="1 2" key="1">
    <citation type="submission" date="2019-03" db="EMBL/GenBank/DDBJ databases">
        <title>Genomic Encyclopedia of Type Strains, Phase IV (KMG-IV): sequencing the most valuable type-strain genomes for metagenomic binning, comparative biology and taxonomic classification.</title>
        <authorList>
            <person name="Goeker M."/>
        </authorList>
    </citation>
    <scope>NUCLEOTIDE SEQUENCE [LARGE SCALE GENOMIC DNA]</scope>
    <source>
        <strain evidence="1 2">DSM 24830</strain>
    </source>
</reference>
<keyword evidence="2" id="KW-1185">Reference proteome</keyword>
<organism evidence="1 2">
    <name type="scientific">Cocleimonas flava</name>
    <dbReference type="NCBI Taxonomy" id="634765"/>
    <lineage>
        <taxon>Bacteria</taxon>
        <taxon>Pseudomonadati</taxon>
        <taxon>Pseudomonadota</taxon>
        <taxon>Gammaproteobacteria</taxon>
        <taxon>Thiotrichales</taxon>
        <taxon>Thiotrichaceae</taxon>
        <taxon>Cocleimonas</taxon>
    </lineage>
</organism>
<dbReference type="AlphaFoldDB" id="A0A4R1F352"/>
<name>A0A4R1F352_9GAMM</name>
<sequence>MEYKPLKFEMELISQNDTKFKLTSFLLEEH</sequence>
<gene>
    <name evidence="1" type="ORF">EV695_0494</name>
</gene>
<dbReference type="EMBL" id="SMFQ01000002">
    <property type="protein sequence ID" value="TCJ88636.1"/>
    <property type="molecule type" value="Genomic_DNA"/>
</dbReference>
<accession>A0A4R1F352</accession>
<evidence type="ECO:0000313" key="2">
    <source>
        <dbReference type="Proteomes" id="UP000294887"/>
    </source>
</evidence>
<comment type="caution">
    <text evidence="1">The sequence shown here is derived from an EMBL/GenBank/DDBJ whole genome shotgun (WGS) entry which is preliminary data.</text>
</comment>
<dbReference type="Proteomes" id="UP000294887">
    <property type="component" value="Unassembled WGS sequence"/>
</dbReference>